<evidence type="ECO:0000259" key="2">
    <source>
        <dbReference type="PROSITE" id="PS51704"/>
    </source>
</evidence>
<proteinExistence type="predicted"/>
<feature type="chain" id="PRO_5045309284" evidence="1">
    <location>
        <begin position="23"/>
        <end position="397"/>
    </location>
</feature>
<dbReference type="Gene3D" id="3.20.20.190">
    <property type="entry name" value="Phosphatidylinositol (PI) phosphodiesterase"/>
    <property type="match status" value="1"/>
</dbReference>
<gene>
    <name evidence="3" type="ORF">R4Z09_28815</name>
</gene>
<dbReference type="PROSITE" id="PS51704">
    <property type="entry name" value="GP_PDE"/>
    <property type="match status" value="1"/>
</dbReference>
<evidence type="ECO:0000313" key="3">
    <source>
        <dbReference type="EMBL" id="WVX81160.1"/>
    </source>
</evidence>
<evidence type="ECO:0000256" key="1">
    <source>
        <dbReference type="SAM" id="SignalP"/>
    </source>
</evidence>
<dbReference type="PANTHER" id="PTHR46211">
    <property type="entry name" value="GLYCEROPHOSPHORYL DIESTER PHOSPHODIESTERASE"/>
    <property type="match status" value="1"/>
</dbReference>
<organism evidence="3 4">
    <name type="scientific">Niallia oryzisoli</name>
    <dbReference type="NCBI Taxonomy" id="1737571"/>
    <lineage>
        <taxon>Bacteria</taxon>
        <taxon>Bacillati</taxon>
        <taxon>Bacillota</taxon>
        <taxon>Bacilli</taxon>
        <taxon>Bacillales</taxon>
        <taxon>Bacillaceae</taxon>
        <taxon>Niallia</taxon>
    </lineage>
</organism>
<keyword evidence="4" id="KW-1185">Reference proteome</keyword>
<dbReference type="SUPFAM" id="SSF51695">
    <property type="entry name" value="PLC-like phosphodiesterases"/>
    <property type="match status" value="1"/>
</dbReference>
<accession>A0ABZ2CF72</accession>
<dbReference type="Pfam" id="PF03009">
    <property type="entry name" value="GDPD"/>
    <property type="match status" value="1"/>
</dbReference>
<protein>
    <submittedName>
        <fullName evidence="3">Glycerophosphodiester phosphodiesterase family protein</fullName>
    </submittedName>
</protein>
<dbReference type="EMBL" id="CP137640">
    <property type="protein sequence ID" value="WVX81160.1"/>
    <property type="molecule type" value="Genomic_DNA"/>
</dbReference>
<dbReference type="InterPro" id="IPR017946">
    <property type="entry name" value="PLC-like_Pdiesterase_TIM-brl"/>
</dbReference>
<reference evidence="3 4" key="1">
    <citation type="submission" date="2023-10" db="EMBL/GenBank/DDBJ databases">
        <title>Niallia locisalis sp.nov. isolated from a salt pond sample.</title>
        <authorList>
            <person name="Li X.-J."/>
            <person name="Dong L."/>
        </authorList>
    </citation>
    <scope>NUCLEOTIDE SEQUENCE [LARGE SCALE GENOMIC DNA]</scope>
    <source>
        <strain evidence="3 4">DSM 29761</strain>
    </source>
</reference>
<dbReference type="PROSITE" id="PS50007">
    <property type="entry name" value="PIPLC_X_DOMAIN"/>
    <property type="match status" value="1"/>
</dbReference>
<dbReference type="InterPro" id="IPR030395">
    <property type="entry name" value="GP_PDE_dom"/>
</dbReference>
<feature type="signal peptide" evidence="1">
    <location>
        <begin position="1"/>
        <end position="22"/>
    </location>
</feature>
<feature type="domain" description="GP-PDE" evidence="2">
    <location>
        <begin position="46"/>
        <end position="306"/>
    </location>
</feature>
<evidence type="ECO:0000313" key="4">
    <source>
        <dbReference type="Proteomes" id="UP001357223"/>
    </source>
</evidence>
<sequence>MKRKWKSAIGALVIGISMFNFGSYTLAADEPVRDVENLFPYPDGELTLINHRGLSPSMPENTLAAFRNSVAMGVDVIEIDLRPTKDGEIVILHDATVDRTTNGTGAVKDMTLADVKQLDAGSYAGEQFAGEQIPTYAEVLETVKGTNVRLLLDIKDSSQVWQIVQVTEHYDMIDQVIVGPRSVDALKEFKALNPDLTTLGFISTMSDADAFINASVDYIRQWPDWILASRDDASCQANYAERVAAYEREERSHPGSASCVVEEVVSRGVPVWSTTNDMGYEGMDELLQLGATGLLSDVPEVLDQLLEDIEKKRFVTADEKLESLSQKLDDKRGAHHLYIRANQIVGKYVDAGNAKRACESLDVLTITTDRAKLEDVIKDRYLLDIEDIETTLACSRF</sequence>
<keyword evidence="1" id="KW-0732">Signal</keyword>
<dbReference type="PANTHER" id="PTHR46211:SF14">
    <property type="entry name" value="GLYCEROPHOSPHODIESTER PHOSPHODIESTERASE"/>
    <property type="match status" value="1"/>
</dbReference>
<name>A0ABZ2CF72_9BACI</name>
<dbReference type="RefSeq" id="WP_338450090.1">
    <property type="nucleotide sequence ID" value="NZ_CP137640.1"/>
</dbReference>
<dbReference type="Proteomes" id="UP001357223">
    <property type="component" value="Chromosome"/>
</dbReference>